<reference evidence="2 3" key="1">
    <citation type="journal article" date="2014" name="Nature">
        <title>An environmental bacterial taxon with a large and distinct metabolic repertoire.</title>
        <authorList>
            <person name="Wilson M.C."/>
            <person name="Mori T."/>
            <person name="Ruckert C."/>
            <person name="Uria A.R."/>
            <person name="Helf M.J."/>
            <person name="Takada K."/>
            <person name="Gernert C."/>
            <person name="Steffens U.A."/>
            <person name="Heycke N."/>
            <person name="Schmitt S."/>
            <person name="Rinke C."/>
            <person name="Helfrich E.J."/>
            <person name="Brachmann A.O."/>
            <person name="Gurgui C."/>
            <person name="Wakimoto T."/>
            <person name="Kracht M."/>
            <person name="Crusemann M."/>
            <person name="Hentschel U."/>
            <person name="Abe I."/>
            <person name="Matsunaga S."/>
            <person name="Kalinowski J."/>
            <person name="Takeyama H."/>
            <person name="Piel J."/>
        </authorList>
    </citation>
    <scope>NUCLEOTIDE SEQUENCE [LARGE SCALE GENOMIC DNA]</scope>
    <source>
        <strain evidence="3">TSY1</strain>
    </source>
</reference>
<name>W4LH70_ENTF1</name>
<dbReference type="InterPro" id="IPR036388">
    <property type="entry name" value="WH-like_DNA-bd_sf"/>
</dbReference>
<dbReference type="InterPro" id="IPR013324">
    <property type="entry name" value="RNA_pol_sigma_r3/r4-like"/>
</dbReference>
<dbReference type="InterPro" id="IPR011517">
    <property type="entry name" value="RNA_pol_sigma70_ECF-like"/>
</dbReference>
<dbReference type="InterPro" id="IPR053812">
    <property type="entry name" value="HTH_Sigma70_ECF-like"/>
</dbReference>
<dbReference type="InterPro" id="IPR014284">
    <property type="entry name" value="RNA_pol_sigma-70_dom"/>
</dbReference>
<dbReference type="GO" id="GO:0006352">
    <property type="term" value="P:DNA-templated transcription initiation"/>
    <property type="evidence" value="ECO:0007669"/>
    <property type="project" value="InterPro"/>
</dbReference>
<dbReference type="Pfam" id="PF07638">
    <property type="entry name" value="Sigma70_ECF"/>
    <property type="match status" value="1"/>
</dbReference>
<dbReference type="EMBL" id="AZHW01000665">
    <property type="protein sequence ID" value="ETW97443.1"/>
    <property type="molecule type" value="Genomic_DNA"/>
</dbReference>
<keyword evidence="3" id="KW-1185">Reference proteome</keyword>
<gene>
    <name evidence="2" type="ORF">ETSY1_22625</name>
</gene>
<evidence type="ECO:0000313" key="3">
    <source>
        <dbReference type="Proteomes" id="UP000019141"/>
    </source>
</evidence>
<accession>W4LH70</accession>
<evidence type="ECO:0000259" key="1">
    <source>
        <dbReference type="Pfam" id="PF07638"/>
    </source>
</evidence>
<dbReference type="Gene3D" id="1.10.10.10">
    <property type="entry name" value="Winged helix-like DNA-binding domain superfamily/Winged helix DNA-binding domain"/>
    <property type="match status" value="1"/>
</dbReference>
<comment type="caution">
    <text evidence="2">The sequence shown here is derived from an EMBL/GenBank/DDBJ whole genome shotgun (WGS) entry which is preliminary data.</text>
</comment>
<dbReference type="NCBIfam" id="TIGR02999">
    <property type="entry name" value="Sig-70_X6"/>
    <property type="match status" value="1"/>
</dbReference>
<dbReference type="GO" id="GO:0003700">
    <property type="term" value="F:DNA-binding transcription factor activity"/>
    <property type="evidence" value="ECO:0007669"/>
    <property type="project" value="InterPro"/>
</dbReference>
<dbReference type="NCBIfam" id="TIGR02937">
    <property type="entry name" value="sigma70-ECF"/>
    <property type="match status" value="1"/>
</dbReference>
<organism evidence="2 3">
    <name type="scientific">Entotheonella factor</name>
    <dbReference type="NCBI Taxonomy" id="1429438"/>
    <lineage>
        <taxon>Bacteria</taxon>
        <taxon>Pseudomonadati</taxon>
        <taxon>Nitrospinota/Tectimicrobiota group</taxon>
        <taxon>Candidatus Tectimicrobiota</taxon>
        <taxon>Candidatus Entotheonellia</taxon>
        <taxon>Candidatus Entotheonellales</taxon>
        <taxon>Candidatus Entotheonellaceae</taxon>
        <taxon>Candidatus Entotheonella</taxon>
    </lineage>
</organism>
<sequence>MSEVTLLLEAIDRGDTLATDRLFPLVYDELRVLAAQRMAGELAGHTLQATALVHEAYLRLVGPHDGRDKHLRWQGRAHFFGAAAEAMRRILIDNARRKQRHKRGGHASQEIRRDGMLSVTMGPFDVLELDDVLNRFTAQYPQRAELVKLRYFAGLGLSEAADVLGISRATANRHWAFAKAWLYRALCDNDEDRAESDATSCRAY</sequence>
<proteinExistence type="predicted"/>
<dbReference type="SUPFAM" id="SSF88659">
    <property type="entry name" value="Sigma3 and sigma4 domains of RNA polymerase sigma factors"/>
    <property type="match status" value="1"/>
</dbReference>
<evidence type="ECO:0000313" key="2">
    <source>
        <dbReference type="EMBL" id="ETW97443.1"/>
    </source>
</evidence>
<dbReference type="Proteomes" id="UP000019141">
    <property type="component" value="Unassembled WGS sequence"/>
</dbReference>
<feature type="domain" description="RNA polymerase sigma-70 ECF-like HTH" evidence="1">
    <location>
        <begin position="1"/>
        <end position="186"/>
    </location>
</feature>
<dbReference type="HOGENOM" id="CLU_102127_0_0_7"/>
<protein>
    <recommendedName>
        <fullName evidence="1">RNA polymerase sigma-70 ECF-like HTH domain-containing protein</fullName>
    </recommendedName>
</protein>
<dbReference type="AlphaFoldDB" id="W4LH70"/>